<evidence type="ECO:0000313" key="1">
    <source>
        <dbReference type="EMBL" id="MCU4743479.1"/>
    </source>
</evidence>
<proteinExistence type="predicted"/>
<name>A0AAP3E3Z3_9EURY</name>
<protein>
    <submittedName>
        <fullName evidence="1">Uncharacterized protein</fullName>
    </submittedName>
</protein>
<reference evidence="1" key="1">
    <citation type="submission" date="2022-09" db="EMBL/GenBank/DDBJ databases">
        <title>Enrichment on poylsaccharides allowed isolation of novel metabolic and taxonomic groups of Haloarchaea.</title>
        <authorList>
            <person name="Sorokin D.Y."/>
            <person name="Elcheninov A.G."/>
            <person name="Khizhniak T.V."/>
            <person name="Kolganova T.V."/>
            <person name="Kublanov I.V."/>
        </authorList>
    </citation>
    <scope>NUCLEOTIDE SEQUENCE</scope>
    <source>
        <strain evidence="1">AArc-xg1-1</strain>
    </source>
</reference>
<dbReference type="RefSeq" id="WP_338005297.1">
    <property type="nucleotide sequence ID" value="NZ_JAOPKA010000015.1"/>
</dbReference>
<organism evidence="1 2">
    <name type="scientific">Natronoglomus mannanivorans</name>
    <dbReference type="NCBI Taxonomy" id="2979990"/>
    <lineage>
        <taxon>Archaea</taxon>
        <taxon>Methanobacteriati</taxon>
        <taxon>Methanobacteriota</taxon>
        <taxon>Stenosarchaea group</taxon>
        <taxon>Halobacteria</taxon>
        <taxon>Halobacteriales</taxon>
        <taxon>Natrialbaceae</taxon>
        <taxon>Natronoglomus</taxon>
    </lineage>
</organism>
<gene>
    <name evidence="1" type="ORF">OB960_19005</name>
</gene>
<dbReference type="AlphaFoldDB" id="A0AAP3E3Z3"/>
<accession>A0AAP3E3Z3</accession>
<comment type="caution">
    <text evidence="1">The sequence shown here is derived from an EMBL/GenBank/DDBJ whole genome shotgun (WGS) entry which is preliminary data.</text>
</comment>
<evidence type="ECO:0000313" key="2">
    <source>
        <dbReference type="Proteomes" id="UP001321018"/>
    </source>
</evidence>
<sequence length="163" mass="19233">MTTPQPISDLPQDLIRDDTAREFLWAAFMASRARWFSRDRPDESIRMVAECCEEDLVEFLAREGFTPNWMLSYHYQGEDANLVRFWYEPDSEYPFRQDHVRLFIDEFPRGEVGVSAHTEASALVHRGPHIHEKTFDWVEGITRTRDALENHDVELRLTETDDD</sequence>
<dbReference type="Proteomes" id="UP001321018">
    <property type="component" value="Unassembled WGS sequence"/>
</dbReference>
<dbReference type="EMBL" id="JAOPKA010000015">
    <property type="protein sequence ID" value="MCU4743479.1"/>
    <property type="molecule type" value="Genomic_DNA"/>
</dbReference>